<feature type="region of interest" description="Disordered" evidence="2">
    <location>
        <begin position="231"/>
        <end position="276"/>
    </location>
</feature>
<dbReference type="EMBL" id="JARTCD010000071">
    <property type="protein sequence ID" value="KAJ8653837.1"/>
    <property type="molecule type" value="Genomic_DNA"/>
</dbReference>
<dbReference type="AlphaFoldDB" id="A0AAD7UW84"/>
<accession>A0AAD7UW84</accession>
<dbReference type="SUPFAM" id="SSF50729">
    <property type="entry name" value="PH domain-like"/>
    <property type="match status" value="1"/>
</dbReference>
<proteinExistence type="predicted"/>
<protein>
    <recommendedName>
        <fullName evidence="3">PH domain-containing protein</fullName>
    </recommendedName>
</protein>
<feature type="domain" description="PH" evidence="3">
    <location>
        <begin position="7"/>
        <end position="107"/>
    </location>
</feature>
<dbReference type="Gene3D" id="2.30.29.30">
    <property type="entry name" value="Pleckstrin-homology domain (PH domain)/Phosphotyrosine-binding domain (PTB)"/>
    <property type="match status" value="1"/>
</dbReference>
<keyword evidence="1" id="KW-0597">Phosphoprotein</keyword>
<dbReference type="GO" id="GO:0005802">
    <property type="term" value="C:trans-Golgi network"/>
    <property type="evidence" value="ECO:0007669"/>
    <property type="project" value="TreeGrafter"/>
</dbReference>
<sequence>MSTTTVSTFREGWLYKLSWLNIHKTWRRRYFVLKDNELRYYKQPNDVKPAGVIELKHYRKVSKHPVKQSPYAFRIESRCRHHLNQLLYAENGMEGQVWMEMIQAHLDKHLQAQHQCGGVGSSSSTYHNTSMTSIDQNLISSSSSNNNNDNDNNDSVLDKWLERLDLQDEKPNHSSEELAPYQQHDASSVTSSSSSFSSSRRPVSLSFALGYQSNDSLDTIGSNSVIASSTYDNYSPAQPPSNSIHSNNNNNINTTTTSSLPLSPALSTYSSNDTQRPSSALLANAFSQNAQTRLRRRLTTTSDRMVSCRRQLQHRSPPLSPQSLDTSATTMRRRDNNVEQSSPSTVSAVDLFHFEHEDRPPRYARYSMDALMMPPRHPPPTTPLPPPPPTTTTTATVPPRRFSTHSSARY</sequence>
<feature type="compositionally biased region" description="Low complexity" evidence="2">
    <location>
        <begin position="187"/>
        <end position="200"/>
    </location>
</feature>
<comment type="caution">
    <text evidence="4">The sequence shown here is derived from an EMBL/GenBank/DDBJ whole genome shotgun (WGS) entry which is preliminary data.</text>
</comment>
<feature type="compositionally biased region" description="Pro residues" evidence="2">
    <location>
        <begin position="375"/>
        <end position="390"/>
    </location>
</feature>
<dbReference type="GO" id="GO:0005769">
    <property type="term" value="C:early endosome"/>
    <property type="evidence" value="ECO:0007669"/>
    <property type="project" value="TreeGrafter"/>
</dbReference>
<keyword evidence="5" id="KW-1185">Reference proteome</keyword>
<dbReference type="GO" id="GO:0042147">
    <property type="term" value="P:retrograde transport, endosome to Golgi"/>
    <property type="evidence" value="ECO:0007669"/>
    <property type="project" value="TreeGrafter"/>
</dbReference>
<gene>
    <name evidence="4" type="ORF">O0I10_010518</name>
</gene>
<dbReference type="PROSITE" id="PS50003">
    <property type="entry name" value="PH_DOMAIN"/>
    <property type="match status" value="1"/>
</dbReference>
<dbReference type="GO" id="GO:0007032">
    <property type="term" value="P:endosome organization"/>
    <property type="evidence" value="ECO:0007669"/>
    <property type="project" value="TreeGrafter"/>
</dbReference>
<evidence type="ECO:0000259" key="3">
    <source>
        <dbReference type="PROSITE" id="PS50003"/>
    </source>
</evidence>
<name>A0AAD7UW84_9FUNG</name>
<feature type="region of interest" description="Disordered" evidence="2">
    <location>
        <begin position="295"/>
        <end position="344"/>
    </location>
</feature>
<dbReference type="GO" id="GO:0005829">
    <property type="term" value="C:cytosol"/>
    <property type="evidence" value="ECO:0007669"/>
    <property type="project" value="GOC"/>
</dbReference>
<evidence type="ECO:0000313" key="4">
    <source>
        <dbReference type="EMBL" id="KAJ8653837.1"/>
    </source>
</evidence>
<evidence type="ECO:0000313" key="5">
    <source>
        <dbReference type="Proteomes" id="UP001234581"/>
    </source>
</evidence>
<dbReference type="GeneID" id="83217921"/>
<dbReference type="InterPro" id="IPR011993">
    <property type="entry name" value="PH-like_dom_sf"/>
</dbReference>
<dbReference type="Pfam" id="PF00169">
    <property type="entry name" value="PH"/>
    <property type="match status" value="1"/>
</dbReference>
<dbReference type="PANTHER" id="PTHR22902">
    <property type="entry name" value="SESQUIPEDALIAN"/>
    <property type="match status" value="1"/>
</dbReference>
<feature type="compositionally biased region" description="Low complexity" evidence="2">
    <location>
        <begin position="240"/>
        <end position="271"/>
    </location>
</feature>
<evidence type="ECO:0000256" key="1">
    <source>
        <dbReference type="ARBA" id="ARBA00022553"/>
    </source>
</evidence>
<dbReference type="RefSeq" id="XP_058338751.1">
    <property type="nucleotide sequence ID" value="XM_058490497.1"/>
</dbReference>
<evidence type="ECO:0000256" key="2">
    <source>
        <dbReference type="SAM" id="MobiDB-lite"/>
    </source>
</evidence>
<reference evidence="4 5" key="1">
    <citation type="submission" date="2023-03" db="EMBL/GenBank/DDBJ databases">
        <title>Genome sequence of Lichtheimia ornata CBS 291.66.</title>
        <authorList>
            <person name="Mohabir J.T."/>
            <person name="Shea T.P."/>
            <person name="Kurbessoian T."/>
            <person name="Berby B."/>
            <person name="Fontaine J."/>
            <person name="Livny J."/>
            <person name="Gnirke A."/>
            <person name="Stajich J.E."/>
            <person name="Cuomo C.A."/>
        </authorList>
    </citation>
    <scope>NUCLEOTIDE SEQUENCE [LARGE SCALE GENOMIC DNA]</scope>
    <source>
        <strain evidence="4">CBS 291.66</strain>
    </source>
</reference>
<feature type="region of interest" description="Disordered" evidence="2">
    <location>
        <begin position="170"/>
        <end position="200"/>
    </location>
</feature>
<dbReference type="SMART" id="SM00233">
    <property type="entry name" value="PH"/>
    <property type="match status" value="1"/>
</dbReference>
<dbReference type="GO" id="GO:0055037">
    <property type="term" value="C:recycling endosome"/>
    <property type="evidence" value="ECO:0007669"/>
    <property type="project" value="TreeGrafter"/>
</dbReference>
<feature type="region of interest" description="Disordered" evidence="2">
    <location>
        <begin position="371"/>
        <end position="410"/>
    </location>
</feature>
<dbReference type="InterPro" id="IPR045188">
    <property type="entry name" value="Boi1/Boi2-like"/>
</dbReference>
<organism evidence="4 5">
    <name type="scientific">Lichtheimia ornata</name>
    <dbReference type="NCBI Taxonomy" id="688661"/>
    <lineage>
        <taxon>Eukaryota</taxon>
        <taxon>Fungi</taxon>
        <taxon>Fungi incertae sedis</taxon>
        <taxon>Mucoromycota</taxon>
        <taxon>Mucoromycotina</taxon>
        <taxon>Mucoromycetes</taxon>
        <taxon>Mucorales</taxon>
        <taxon>Lichtheimiaceae</taxon>
        <taxon>Lichtheimia</taxon>
    </lineage>
</organism>
<feature type="compositionally biased region" description="Polar residues" evidence="2">
    <location>
        <begin position="321"/>
        <end position="330"/>
    </location>
</feature>
<dbReference type="GO" id="GO:0001881">
    <property type="term" value="P:receptor recycling"/>
    <property type="evidence" value="ECO:0007669"/>
    <property type="project" value="TreeGrafter"/>
</dbReference>
<dbReference type="PANTHER" id="PTHR22902:SF27">
    <property type="entry name" value="PLECKSTRIN HOMOLOGY DOMAIN-CONTAINING FAMILY A MEMBER 3"/>
    <property type="match status" value="1"/>
</dbReference>
<dbReference type="InterPro" id="IPR001849">
    <property type="entry name" value="PH_domain"/>
</dbReference>
<dbReference type="Proteomes" id="UP001234581">
    <property type="component" value="Unassembled WGS sequence"/>
</dbReference>